<reference evidence="1" key="1">
    <citation type="submission" date="2016-11" db="UniProtKB">
        <authorList>
            <consortium name="WormBaseParasite"/>
        </authorList>
    </citation>
    <scope>IDENTIFICATION</scope>
    <source>
        <strain evidence="1">pt0022</strain>
    </source>
</reference>
<proteinExistence type="predicted"/>
<sequence>MKDRLCVVDRFCGFRLVTILCLGQTTILVPHGEDWIVSAPARCLLMVLVEGRASYRRCWSGIWANFSTTREKGTVVSDIER</sequence>
<dbReference type="AlphaFoldDB" id="A0A1I8EET8"/>
<accession>A0A1I8EET8</accession>
<dbReference type="WBParaSite" id="maker-PairedContig_1610-snap-gene-0.16-mRNA-1">
    <property type="protein sequence ID" value="maker-PairedContig_1610-snap-gene-0.16-mRNA-1"/>
    <property type="gene ID" value="maker-PairedContig_1610-snap-gene-0.16"/>
</dbReference>
<protein>
    <submittedName>
        <fullName evidence="1">Uncharacterized protein</fullName>
    </submittedName>
</protein>
<evidence type="ECO:0000313" key="1">
    <source>
        <dbReference type="WBParaSite" id="maker-PairedContig_1610-snap-gene-0.16-mRNA-1"/>
    </source>
</evidence>
<organism evidence="1">
    <name type="scientific">Wuchereria bancrofti</name>
    <dbReference type="NCBI Taxonomy" id="6293"/>
    <lineage>
        <taxon>Eukaryota</taxon>
        <taxon>Metazoa</taxon>
        <taxon>Ecdysozoa</taxon>
        <taxon>Nematoda</taxon>
        <taxon>Chromadorea</taxon>
        <taxon>Rhabditida</taxon>
        <taxon>Spirurina</taxon>
        <taxon>Spiruromorpha</taxon>
        <taxon>Filarioidea</taxon>
        <taxon>Onchocercidae</taxon>
        <taxon>Wuchereria</taxon>
    </lineage>
</organism>
<name>A0A1I8EET8_WUCBA</name>